<organism evidence="1 2">
    <name type="scientific">Vibrio halioticoli NBRC 102217</name>
    <dbReference type="NCBI Taxonomy" id="1219072"/>
    <lineage>
        <taxon>Bacteria</taxon>
        <taxon>Pseudomonadati</taxon>
        <taxon>Pseudomonadota</taxon>
        <taxon>Gammaproteobacteria</taxon>
        <taxon>Vibrionales</taxon>
        <taxon>Vibrionaceae</taxon>
        <taxon>Vibrio</taxon>
    </lineage>
</organism>
<sequence length="104" mass="11907">MVTFRMQSNYKISDVRTIAGALKGGSDYALIDWFNLDQPISETRLVPLLTDHKLSAMDTGICYAIYPHRKQALLISEFIQYTQHHIGSPVIRESHIPNDKDLYL</sequence>
<accession>V5HG28</accession>
<proteinExistence type="predicted"/>
<protein>
    <submittedName>
        <fullName evidence="1">Uncharacterized protein</fullName>
    </submittedName>
</protein>
<dbReference type="eggNOG" id="COG0583">
    <property type="taxonomic scope" value="Bacteria"/>
</dbReference>
<evidence type="ECO:0000313" key="1">
    <source>
        <dbReference type="EMBL" id="GAD88425.1"/>
    </source>
</evidence>
<comment type="caution">
    <text evidence="1">The sequence shown here is derived from an EMBL/GenBank/DDBJ whole genome shotgun (WGS) entry which is preliminary data.</text>
</comment>
<dbReference type="EMBL" id="BAUJ01000005">
    <property type="protein sequence ID" value="GAD88425.1"/>
    <property type="molecule type" value="Genomic_DNA"/>
</dbReference>
<keyword evidence="2" id="KW-1185">Reference proteome</keyword>
<reference evidence="1 2" key="1">
    <citation type="submission" date="2013-11" db="EMBL/GenBank/DDBJ databases">
        <title>Whole genome shotgun sequence of Vibrio halioticoli NBRC 102217.</title>
        <authorList>
            <person name="Isaki S."/>
            <person name="Kimura A."/>
            <person name="Ohji S."/>
            <person name="Hosoyama A."/>
            <person name="Fujita N."/>
            <person name="Hashimoto M."/>
            <person name="Hosoyama Y."/>
            <person name="Yamazoe A."/>
        </authorList>
    </citation>
    <scope>NUCLEOTIDE SEQUENCE [LARGE SCALE GENOMIC DNA]</scope>
    <source>
        <strain evidence="1 2">NBRC 102217</strain>
    </source>
</reference>
<dbReference type="Proteomes" id="UP000017800">
    <property type="component" value="Unassembled WGS sequence"/>
</dbReference>
<evidence type="ECO:0000313" key="2">
    <source>
        <dbReference type="Proteomes" id="UP000017800"/>
    </source>
</evidence>
<name>V5HG28_9VIBR</name>
<dbReference type="AlphaFoldDB" id="V5HG28"/>
<gene>
    <name evidence="1" type="ORF">VHA01S_005_00270</name>
</gene>